<reference evidence="2" key="1">
    <citation type="submission" date="2020-10" db="EMBL/GenBank/DDBJ databases">
        <authorList>
            <person name="Gilroy R."/>
        </authorList>
    </citation>
    <scope>NUCLEOTIDE SEQUENCE</scope>
    <source>
        <strain evidence="2">CHK180-2868</strain>
    </source>
</reference>
<keyword evidence="1" id="KW-0812">Transmembrane</keyword>
<feature type="transmembrane region" description="Helical" evidence="1">
    <location>
        <begin position="193"/>
        <end position="212"/>
    </location>
</feature>
<dbReference type="AlphaFoldDB" id="A0A9D1A5A0"/>
<evidence type="ECO:0000256" key="1">
    <source>
        <dbReference type="SAM" id="Phobius"/>
    </source>
</evidence>
<dbReference type="Proteomes" id="UP000824250">
    <property type="component" value="Unassembled WGS sequence"/>
</dbReference>
<feature type="transmembrane region" description="Helical" evidence="1">
    <location>
        <begin position="149"/>
        <end position="173"/>
    </location>
</feature>
<keyword evidence="1" id="KW-1133">Transmembrane helix</keyword>
<organism evidence="2 3">
    <name type="scientific">Candidatus Copromonas faecavium</name>
    <name type="common">nom. illeg.</name>
    <dbReference type="NCBI Taxonomy" id="2840740"/>
    <lineage>
        <taxon>Bacteria</taxon>
        <taxon>Bacillati</taxon>
        <taxon>Bacillota</taxon>
        <taxon>Clostridia</taxon>
        <taxon>Lachnospirales</taxon>
        <taxon>Lachnospiraceae</taxon>
        <taxon>Candidatus Copromonas (nom. illeg.)</taxon>
    </lineage>
</organism>
<dbReference type="PANTHER" id="PTHR37308:SF1">
    <property type="entry name" value="POLYPRENYL-PHOSPHATE TRANSPORTER"/>
    <property type="match status" value="1"/>
</dbReference>
<keyword evidence="1" id="KW-0472">Membrane</keyword>
<dbReference type="PANTHER" id="PTHR37308">
    <property type="entry name" value="INTEGRAL MEMBRANE PROTEIN"/>
    <property type="match status" value="1"/>
</dbReference>
<dbReference type="Pfam" id="PF04018">
    <property type="entry name" value="VCA0040-like"/>
    <property type="match status" value="1"/>
</dbReference>
<feature type="transmembrane region" description="Helical" evidence="1">
    <location>
        <begin position="89"/>
        <end position="108"/>
    </location>
</feature>
<name>A0A9D1A5A0_9FIRM</name>
<feature type="transmembrane region" description="Helical" evidence="1">
    <location>
        <begin position="224"/>
        <end position="240"/>
    </location>
</feature>
<feature type="transmembrane region" description="Helical" evidence="1">
    <location>
        <begin position="114"/>
        <end position="137"/>
    </location>
</feature>
<proteinExistence type="predicted"/>
<dbReference type="InterPro" id="IPR007163">
    <property type="entry name" value="VCA0040-like"/>
</dbReference>
<feature type="transmembrane region" description="Helical" evidence="1">
    <location>
        <begin position="55"/>
        <end position="77"/>
    </location>
</feature>
<protein>
    <submittedName>
        <fullName evidence="2">DUF368 domain-containing protein</fullName>
    </submittedName>
</protein>
<sequence>MNNKRKLLTVLQGMIVGGTMLVPGASGGSMAMILGIYDRLISSISSFFKDVKGNLLFLALFCLGGGVGILVFARPLLYLIERFHMPMMYFFLGAVAGGVPLIFSQAQIKKITWKTVICIIIGIIAVFLIGLIPEGTFQSEMDAGLTSSLLLILAGIFAAVALVLPGISVSYLFLVMGMYDEIMRAISTFYLPFLLPLGIGLLLGVILTTKILETAMHRYPQPTYLIILGFIFGSMVQVFPGIPYGVNFAVCMATFAAGFCAIRYLSMRESQAS</sequence>
<evidence type="ECO:0000313" key="2">
    <source>
        <dbReference type="EMBL" id="HIR05750.1"/>
    </source>
</evidence>
<reference evidence="2" key="2">
    <citation type="journal article" date="2021" name="PeerJ">
        <title>Extensive microbial diversity within the chicken gut microbiome revealed by metagenomics and culture.</title>
        <authorList>
            <person name="Gilroy R."/>
            <person name="Ravi A."/>
            <person name="Getino M."/>
            <person name="Pursley I."/>
            <person name="Horton D.L."/>
            <person name="Alikhan N.F."/>
            <person name="Baker D."/>
            <person name="Gharbi K."/>
            <person name="Hall N."/>
            <person name="Watson M."/>
            <person name="Adriaenssens E.M."/>
            <person name="Foster-Nyarko E."/>
            <person name="Jarju S."/>
            <person name="Secka A."/>
            <person name="Antonio M."/>
            <person name="Oren A."/>
            <person name="Chaudhuri R.R."/>
            <person name="La Ragione R."/>
            <person name="Hildebrand F."/>
            <person name="Pallen M.J."/>
        </authorList>
    </citation>
    <scope>NUCLEOTIDE SEQUENCE</scope>
    <source>
        <strain evidence="2">CHK180-2868</strain>
    </source>
</reference>
<gene>
    <name evidence="2" type="ORF">IAB28_07270</name>
</gene>
<evidence type="ECO:0000313" key="3">
    <source>
        <dbReference type="Proteomes" id="UP000824250"/>
    </source>
</evidence>
<dbReference type="EMBL" id="DVGC01000040">
    <property type="protein sequence ID" value="HIR05750.1"/>
    <property type="molecule type" value="Genomic_DNA"/>
</dbReference>
<accession>A0A9D1A5A0</accession>
<comment type="caution">
    <text evidence="2">The sequence shown here is derived from an EMBL/GenBank/DDBJ whole genome shotgun (WGS) entry which is preliminary data.</text>
</comment>